<dbReference type="PRINTS" id="PR00080">
    <property type="entry name" value="SDRFAMILY"/>
</dbReference>
<dbReference type="PANTHER" id="PTHR44196:SF1">
    <property type="entry name" value="DEHYDROGENASE_REDUCTASE SDR FAMILY MEMBER 7B"/>
    <property type="match status" value="1"/>
</dbReference>
<dbReference type="InterPro" id="IPR002347">
    <property type="entry name" value="SDR_fam"/>
</dbReference>
<evidence type="ECO:0000313" key="5">
    <source>
        <dbReference type="EMBL" id="WFT74760.1"/>
    </source>
</evidence>
<dbReference type="Pfam" id="PF00106">
    <property type="entry name" value="adh_short"/>
    <property type="match status" value="1"/>
</dbReference>
<keyword evidence="2" id="KW-0560">Oxidoreductase</keyword>
<evidence type="ECO:0000259" key="4">
    <source>
        <dbReference type="SMART" id="SM00822"/>
    </source>
</evidence>
<feature type="domain" description="Ketoreductase" evidence="4">
    <location>
        <begin position="7"/>
        <end position="195"/>
    </location>
</feature>
<dbReference type="Gene3D" id="3.40.50.720">
    <property type="entry name" value="NAD(P)-binding Rossmann-like Domain"/>
    <property type="match status" value="1"/>
</dbReference>
<proteinExistence type="inferred from homology"/>
<evidence type="ECO:0000256" key="3">
    <source>
        <dbReference type="RuleBase" id="RU000363"/>
    </source>
</evidence>
<dbReference type="PRINTS" id="PR00081">
    <property type="entry name" value="GDHRDH"/>
</dbReference>
<dbReference type="SMART" id="SM00822">
    <property type="entry name" value="PKS_KR"/>
    <property type="match status" value="1"/>
</dbReference>
<dbReference type="EMBL" id="CP121671">
    <property type="protein sequence ID" value="WFT74760.1"/>
    <property type="molecule type" value="Genomic_DNA"/>
</dbReference>
<gene>
    <name evidence="5" type="ORF">P9989_20860</name>
</gene>
<dbReference type="PANTHER" id="PTHR44196">
    <property type="entry name" value="DEHYDROGENASE/REDUCTASE SDR FAMILY MEMBER 7B"/>
    <property type="match status" value="1"/>
</dbReference>
<dbReference type="PROSITE" id="PS00061">
    <property type="entry name" value="ADH_SHORT"/>
    <property type="match status" value="1"/>
</dbReference>
<dbReference type="InterPro" id="IPR020904">
    <property type="entry name" value="Sc_DH/Rdtase_CS"/>
</dbReference>
<dbReference type="SUPFAM" id="SSF51735">
    <property type="entry name" value="NAD(P)-binding Rossmann-fold domains"/>
    <property type="match status" value="1"/>
</dbReference>
<keyword evidence="6" id="KW-1185">Reference proteome</keyword>
<dbReference type="RefSeq" id="WP_283076756.1">
    <property type="nucleotide sequence ID" value="NZ_CP121671.1"/>
</dbReference>
<evidence type="ECO:0000256" key="2">
    <source>
        <dbReference type="ARBA" id="ARBA00023002"/>
    </source>
</evidence>
<comment type="similarity">
    <text evidence="1 3">Belongs to the short-chain dehydrogenases/reductases (SDR) family.</text>
</comment>
<reference evidence="5 6" key="1">
    <citation type="submission" date="2023-04" db="EMBL/GenBank/DDBJ databases">
        <title>Genome sequence of Halobacillus naozhouensis KACC 21980.</title>
        <authorList>
            <person name="Kim S."/>
            <person name="Heo J."/>
            <person name="Kwon S.-W."/>
        </authorList>
    </citation>
    <scope>NUCLEOTIDE SEQUENCE [LARGE SCALE GENOMIC DNA]</scope>
    <source>
        <strain evidence="5 6">KCTC 13234</strain>
    </source>
</reference>
<accession>A0ABY8IX20</accession>
<dbReference type="CDD" id="cd05233">
    <property type="entry name" value="SDR_c"/>
    <property type="match status" value="1"/>
</dbReference>
<dbReference type="InterPro" id="IPR036291">
    <property type="entry name" value="NAD(P)-bd_dom_sf"/>
</dbReference>
<evidence type="ECO:0000256" key="1">
    <source>
        <dbReference type="ARBA" id="ARBA00006484"/>
    </source>
</evidence>
<dbReference type="Proteomes" id="UP001221597">
    <property type="component" value="Chromosome"/>
</dbReference>
<dbReference type="PIRSF" id="PIRSF000126">
    <property type="entry name" value="11-beta-HSD1"/>
    <property type="match status" value="1"/>
</dbReference>
<dbReference type="InterPro" id="IPR057326">
    <property type="entry name" value="KR_dom"/>
</dbReference>
<protein>
    <submittedName>
        <fullName evidence="5">3-ketoacyl-ACP reductase</fullName>
    </submittedName>
</protein>
<dbReference type="NCBIfam" id="NF005806">
    <property type="entry name" value="PRK07666.1"/>
    <property type="match status" value="1"/>
</dbReference>
<sequence>MQSLQGKVALITGAGRGIGRATAIALAEEGVHVGLVGLTEANIENVSAELEHTGVKRSVAQGDVSDIDSVNQAVRKVSSELGPVDILINNAGIGKYGGFMDLNPEEWEKVIQVNLMGTYYITRAVLPGMVERKSGDIVNISSTSGLRGTPNSSAYSASKFGILGLSESLMQEVRKHNIRVNAITPSRVVTNFSGQYQEHEDTDHLMQPEDLAEYIVSQLKLNPRTFVKSASLWATNPF</sequence>
<evidence type="ECO:0000313" key="6">
    <source>
        <dbReference type="Proteomes" id="UP001221597"/>
    </source>
</evidence>
<name>A0ABY8IX20_9BACI</name>
<organism evidence="5 6">
    <name type="scientific">Halobacillus naozhouensis</name>
    <dbReference type="NCBI Taxonomy" id="554880"/>
    <lineage>
        <taxon>Bacteria</taxon>
        <taxon>Bacillati</taxon>
        <taxon>Bacillota</taxon>
        <taxon>Bacilli</taxon>
        <taxon>Bacillales</taxon>
        <taxon>Bacillaceae</taxon>
        <taxon>Halobacillus</taxon>
    </lineage>
</organism>